<evidence type="ECO:0000313" key="1">
    <source>
        <dbReference type="EMBL" id="RDK96816.1"/>
    </source>
</evidence>
<dbReference type="RefSeq" id="WP_162844341.1">
    <property type="nucleotide sequence ID" value="NZ_QRAP01000001.1"/>
</dbReference>
<organism evidence="1 2">
    <name type="scientific">Enterobacillus tribolii</name>
    <dbReference type="NCBI Taxonomy" id="1487935"/>
    <lineage>
        <taxon>Bacteria</taxon>
        <taxon>Pseudomonadati</taxon>
        <taxon>Pseudomonadota</taxon>
        <taxon>Gammaproteobacteria</taxon>
        <taxon>Enterobacterales</taxon>
        <taxon>Hafniaceae</taxon>
        <taxon>Enterobacillus</taxon>
    </lineage>
</organism>
<reference evidence="1 2" key="1">
    <citation type="submission" date="2018-07" db="EMBL/GenBank/DDBJ databases">
        <title>Genomic Encyclopedia of Type Strains, Phase IV (KMG-IV): sequencing the most valuable type-strain genomes for metagenomic binning, comparative biology and taxonomic classification.</title>
        <authorList>
            <person name="Goeker M."/>
        </authorList>
    </citation>
    <scope>NUCLEOTIDE SEQUENCE [LARGE SCALE GENOMIC DNA]</scope>
    <source>
        <strain evidence="1 2">DSM 103736</strain>
    </source>
</reference>
<name>A0A370R312_9GAMM</name>
<protein>
    <submittedName>
        <fullName evidence="1">CblD-like pilus biogenesis initiator</fullName>
    </submittedName>
</protein>
<comment type="caution">
    <text evidence="1">The sequence shown here is derived from an EMBL/GenBank/DDBJ whole genome shotgun (WGS) entry which is preliminary data.</text>
</comment>
<dbReference type="Gene3D" id="2.60.40.2520">
    <property type="entry name" value="CFA/I fimbrial subunit E, adhesin domain"/>
    <property type="match status" value="1"/>
</dbReference>
<dbReference type="Pfam" id="PF07434">
    <property type="entry name" value="CblD"/>
    <property type="match status" value="1"/>
</dbReference>
<dbReference type="AlphaFoldDB" id="A0A370R312"/>
<dbReference type="InterPro" id="IPR043037">
    <property type="entry name" value="CfaE_adhesin"/>
</dbReference>
<accession>A0A370R312</accession>
<proteinExistence type="predicted"/>
<dbReference type="InterPro" id="IPR010888">
    <property type="entry name" value="CblD"/>
</dbReference>
<sequence>MGKIITALILLVFGWAIPLMTAQAGDNRVLERTINRASPGGDIWVWQNVSQGRAPTSNDANYGTANTVVCRSTTNANTGACPARAGGLDSTYTPVKLLFTEKRSGMKVVLTLQGYRQPAWVNVSGCGRTKRSLNMAGGASCIGAATAESFLYIWIPAAELKKLPVGGLWTASLRMTSWRAGGPNNTTAWNADITLNVIDPSKIDIYFPDFSFATPRIALDLHPRGAPNDFVGAYAEDITTLEMCLYDGYNANSTQYYVQIYDPPGRPHVGRPNGDFSIYLNGTGSTEANARIDYHLRIRDPDSGAMRDVINGGDMIWTRINQGLIRPVRLPSISTYVLCVPTPLEFSVTKFNVNEKVAGYYSGTLTVMFSPTTPTVN</sequence>
<gene>
    <name evidence="1" type="ORF">C8D90_101252</name>
</gene>
<dbReference type="EMBL" id="QRAP01000001">
    <property type="protein sequence ID" value="RDK96816.1"/>
    <property type="molecule type" value="Genomic_DNA"/>
</dbReference>
<dbReference type="Proteomes" id="UP000254848">
    <property type="component" value="Unassembled WGS sequence"/>
</dbReference>
<evidence type="ECO:0000313" key="2">
    <source>
        <dbReference type="Proteomes" id="UP000254848"/>
    </source>
</evidence>
<keyword evidence="2" id="KW-1185">Reference proteome</keyword>
<dbReference type="Gene3D" id="2.60.40.2040">
    <property type="entry name" value="CFA/I fimbrial subunit E, pilin domain"/>
    <property type="match status" value="1"/>
</dbReference>